<evidence type="ECO:0008006" key="2">
    <source>
        <dbReference type="Google" id="ProtNLM"/>
    </source>
</evidence>
<dbReference type="HOGENOM" id="CLU_077355_0_0_3"/>
<gene>
    <name evidence="1" type="ordered locus">Cyan7425_3447</name>
</gene>
<dbReference type="Gene3D" id="3.40.50.150">
    <property type="entry name" value="Vaccinia Virus protein VP39"/>
    <property type="match status" value="1"/>
</dbReference>
<dbReference type="EMBL" id="CP001344">
    <property type="protein sequence ID" value="ACL45771.1"/>
    <property type="molecule type" value="Genomic_DNA"/>
</dbReference>
<name>B8HQV0_CYAP4</name>
<dbReference type="STRING" id="395961.Cyan7425_3447"/>
<dbReference type="InterPro" id="IPR029063">
    <property type="entry name" value="SAM-dependent_MTases_sf"/>
</dbReference>
<accession>B8HQV0</accession>
<organism evidence="1">
    <name type="scientific">Cyanothece sp. (strain PCC 7425 / ATCC 29141)</name>
    <dbReference type="NCBI Taxonomy" id="395961"/>
    <lineage>
        <taxon>Bacteria</taxon>
        <taxon>Bacillati</taxon>
        <taxon>Cyanobacteriota</taxon>
        <taxon>Cyanophyceae</taxon>
        <taxon>Gomontiellales</taxon>
        <taxon>Cyanothecaceae</taxon>
        <taxon>Cyanothece</taxon>
    </lineage>
</organism>
<proteinExistence type="predicted"/>
<sequence>MVNFINEQIVNKIGTYNNGQLKNCLFKLQKGRQYLAIREIINGGQADFDTDYLCGDVLYTPEMRVLIYCYQNFEQHLATKLFILENHTELLHQYLNSQDQTLHNTLFIDIGCGPLTGGIALAHYYCENMLNPLITYVGIDKSEAMLRFAQELSRDSYFADGDRFLLFNPMPERSQDFSLMPSNYINSISASISSIVFNFSYFFASPSLSTHPEYLHNLIDFVYRVCTGFPSKPCCLLFQNPQSSSSHWINKQWYEFIRILSTSLEVTSLLGGEQDLNINYSSIIRDYRDLPNWNNREIKLRYDIIDLSCCNV</sequence>
<dbReference type="OrthoDB" id="511303at2"/>
<evidence type="ECO:0000313" key="1">
    <source>
        <dbReference type="EMBL" id="ACL45771.1"/>
    </source>
</evidence>
<dbReference type="KEGG" id="cyn:Cyan7425_3447"/>
<dbReference type="eggNOG" id="ENOG50343KM">
    <property type="taxonomic scope" value="Bacteria"/>
</dbReference>
<reference evidence="1" key="1">
    <citation type="submission" date="2009-01" db="EMBL/GenBank/DDBJ databases">
        <title>Complete sequence of chromosome Cyanothece sp. PCC 7425.</title>
        <authorList>
            <consortium name="US DOE Joint Genome Institute"/>
            <person name="Lucas S."/>
            <person name="Copeland A."/>
            <person name="Lapidus A."/>
            <person name="Glavina del Rio T."/>
            <person name="Dalin E."/>
            <person name="Tice H."/>
            <person name="Bruce D."/>
            <person name="Goodwin L."/>
            <person name="Pitluck S."/>
            <person name="Sims D."/>
            <person name="Meineke L."/>
            <person name="Brettin T."/>
            <person name="Detter J.C."/>
            <person name="Han C."/>
            <person name="Larimer F."/>
            <person name="Land M."/>
            <person name="Hauser L."/>
            <person name="Kyrpides N."/>
            <person name="Ovchinnikova G."/>
            <person name="Liberton M."/>
            <person name="Stoeckel J."/>
            <person name="Banerjee A."/>
            <person name="Singh A."/>
            <person name="Page L."/>
            <person name="Sato H."/>
            <person name="Zhao L."/>
            <person name="Sherman L."/>
            <person name="Pakrasi H."/>
            <person name="Richardson P."/>
        </authorList>
    </citation>
    <scope>NUCLEOTIDE SEQUENCE</scope>
    <source>
        <strain evidence="1">PCC 7425</strain>
    </source>
</reference>
<dbReference type="AlphaFoldDB" id="B8HQV0"/>
<dbReference type="SUPFAM" id="SSF53335">
    <property type="entry name" value="S-adenosyl-L-methionine-dependent methyltransferases"/>
    <property type="match status" value="1"/>
</dbReference>
<protein>
    <recommendedName>
        <fullName evidence="2">Methyltransferase domain-containing protein</fullName>
    </recommendedName>
</protein>